<dbReference type="InterPro" id="IPR003439">
    <property type="entry name" value="ABC_transporter-like_ATP-bd"/>
</dbReference>
<keyword evidence="5" id="KW-0547">Nucleotide-binding</keyword>
<dbReference type="EMBL" id="LUKN01001773">
    <property type="protein sequence ID" value="OAR00264.1"/>
    <property type="molecule type" value="Genomic_DNA"/>
</dbReference>
<dbReference type="PROSITE" id="PS00211">
    <property type="entry name" value="ABC_TRANSPORTER_1"/>
    <property type="match status" value="1"/>
</dbReference>
<dbReference type="SMART" id="SM00382">
    <property type="entry name" value="AAA"/>
    <property type="match status" value="1"/>
</dbReference>
<dbReference type="Gene3D" id="1.20.1560.10">
    <property type="entry name" value="ABC transporter type 1, transmembrane domain"/>
    <property type="match status" value="2"/>
</dbReference>
<dbReference type="PROSITE" id="PS50929">
    <property type="entry name" value="ABC_TM1F"/>
    <property type="match status" value="2"/>
</dbReference>
<feature type="transmembrane region" description="Helical" evidence="10">
    <location>
        <begin position="64"/>
        <end position="85"/>
    </location>
</feature>
<dbReference type="GO" id="GO:0005886">
    <property type="term" value="C:plasma membrane"/>
    <property type="evidence" value="ECO:0007669"/>
    <property type="project" value="UniProtKB-SubCell"/>
</dbReference>
<feature type="transmembrane region" description="Helical" evidence="10">
    <location>
        <begin position="23"/>
        <end position="43"/>
    </location>
</feature>
<name>A0A179IFH9_CORDF</name>
<proteinExistence type="predicted"/>
<feature type="transmembrane region" description="Helical" evidence="10">
    <location>
        <begin position="1157"/>
        <end position="1181"/>
    </location>
</feature>
<evidence type="ECO:0000259" key="12">
    <source>
        <dbReference type="PROSITE" id="PS50929"/>
    </source>
</evidence>
<dbReference type="GO" id="GO:0140359">
    <property type="term" value="F:ABC-type transporter activity"/>
    <property type="evidence" value="ECO:0007669"/>
    <property type="project" value="InterPro"/>
</dbReference>
<feature type="domain" description="ABC transporter" evidence="11">
    <location>
        <begin position="598"/>
        <end position="846"/>
    </location>
</feature>
<keyword evidence="6" id="KW-0067">ATP-binding</keyword>
<keyword evidence="7 10" id="KW-1133">Transmembrane helix</keyword>
<dbReference type="CDD" id="cd18580">
    <property type="entry name" value="ABC_6TM_ABCC_D2"/>
    <property type="match status" value="1"/>
</dbReference>
<comment type="subcellular location">
    <subcellularLocation>
        <location evidence="1">Cell membrane</location>
        <topology evidence="1">Multi-pass membrane protein</topology>
    </subcellularLocation>
</comment>
<feature type="transmembrane region" description="Helical" evidence="10">
    <location>
        <begin position="295"/>
        <end position="313"/>
    </location>
</feature>
<dbReference type="InterPro" id="IPR003593">
    <property type="entry name" value="AAA+_ATPase"/>
</dbReference>
<comment type="caution">
    <text evidence="13">The sequence shown here is derived from an EMBL/GenBank/DDBJ whole genome shotgun (WGS) entry which is preliminary data.</text>
</comment>
<dbReference type="Pfam" id="PF00005">
    <property type="entry name" value="ABC_tran"/>
    <property type="match status" value="2"/>
</dbReference>
<dbReference type="InterPro" id="IPR044726">
    <property type="entry name" value="ABCC_6TM_D2"/>
</dbReference>
<keyword evidence="14" id="KW-1185">Reference proteome</keyword>
<keyword evidence="3" id="KW-1003">Cell membrane</keyword>
<feature type="transmembrane region" description="Helical" evidence="10">
    <location>
        <begin position="127"/>
        <end position="146"/>
    </location>
</feature>
<evidence type="ECO:0008006" key="15">
    <source>
        <dbReference type="Google" id="ProtNLM"/>
    </source>
</evidence>
<evidence type="ECO:0000256" key="2">
    <source>
        <dbReference type="ARBA" id="ARBA00022448"/>
    </source>
</evidence>
<evidence type="ECO:0000256" key="7">
    <source>
        <dbReference type="ARBA" id="ARBA00022989"/>
    </source>
</evidence>
<feature type="transmembrane region" description="Helical" evidence="10">
    <location>
        <begin position="1128"/>
        <end position="1151"/>
    </location>
</feature>
<feature type="transmembrane region" description="Helical" evidence="10">
    <location>
        <begin position="367"/>
        <end position="393"/>
    </location>
</feature>
<feature type="transmembrane region" description="Helical" evidence="10">
    <location>
        <begin position="498"/>
        <end position="522"/>
    </location>
</feature>
<accession>A0A179IFH9</accession>
<dbReference type="OrthoDB" id="4865768at2759"/>
<dbReference type="InterPro" id="IPR017871">
    <property type="entry name" value="ABC_transporter-like_CS"/>
</dbReference>
<dbReference type="PANTHER" id="PTHR24223">
    <property type="entry name" value="ATP-BINDING CASSETTE SUB-FAMILY C"/>
    <property type="match status" value="1"/>
</dbReference>
<evidence type="ECO:0000256" key="6">
    <source>
        <dbReference type="ARBA" id="ARBA00022840"/>
    </source>
</evidence>
<reference evidence="13 14" key="1">
    <citation type="submission" date="2016-03" db="EMBL/GenBank/DDBJ databases">
        <title>Fine-scale spatial genetic structure of a fungal parasite of coffee scale insects.</title>
        <authorList>
            <person name="Jackson D."/>
            <person name="Zemenick K.A."/>
            <person name="Malloure B."/>
            <person name="Quandt C.A."/>
            <person name="James T.Y."/>
        </authorList>
    </citation>
    <scope>NUCLEOTIDE SEQUENCE [LARGE SCALE GENOMIC DNA]</scope>
    <source>
        <strain evidence="13 14">UM487</strain>
    </source>
</reference>
<evidence type="ECO:0000256" key="8">
    <source>
        <dbReference type="ARBA" id="ARBA00023136"/>
    </source>
</evidence>
<sequence>MFTSPSTTSPGGGVDFSVDFENAVFGMLPSGLALVLMIVISAFKRSSRSFCRARGSAQTLIEMMILVPLVSFHLASLIVISRLLAGSLLGANALGTASYVFRLLASLGLVLSRLLWNSDSLLATNLYLLVTCIADGVRVHTLWRLAKLDPLAGLTLPALQMAIMVMTAISFFFSEFCSSVKSREVRNGRAVYIDESGSGTRGMLFFGWLWPLLRYGLKNKLVAEDLNSSLARPVATYKLRGSKVDFYDVGFWASATLQFLGALFVQLLRAATLLAQPFIINGIVLLLQGNKDRSIGVWLVVAMFFNQLANSLLQAHGEQMFLQLSTRVRSFLIHNVALRSFGVSPPENGDWESAGSKVLVRLSQDSAAVSGAIVMSGMIAPNLVVVGVGSYILFKYINLAFLGPLLAAMVCFLAPMLLGRPLSQSQKAFLEAAEVRIQIVENLISETRNIRFGDMQQTVAQQATQSRQREIDAATAFRRVLTFVIIAGKYIPHLIRRALGLISVFLATFTMSLANLAAFGGVALLPKLRFDYSILFTSLALIQIMLTPLLSIIQMLPSFFSAFVSWKRIREYVTEGTEEGKYADHQCESKEEKTGLLLHLSNATAEWTPDSIFLKDVDFSVGVGELTIISGAPGCGKSSFLKAVLEEVRLRAGTLRIGAKHLSYCDQVPWFVPEMTIRENILFGKAFDAELYSEVVAACCLDHDLPNLPKGDNTKLASNGSPLSGGQRKRVSLARTLYDEGSDLVLLDDAFSGLDAKTRTQVAVNLFGPNGFLQKRRTATVFCCTETPSILYGVANARVYQLACGSLTVVERGLSNLAVDEEICEEIGESSEVAGSRLPAPVEPSNDTERVTGDDQPPSGETLDQAKRKSYEAHRLYLKSFGSIATLTCVALFLFTWIGIDKGSSFWLSHWASQYTKTHEGADSGYYIGIYAAFAGAGLLMSYALTWVLFMKLIPSSSISLHQDMLSVLVKTPASTTELHKSETVNRHVVAASLLPERPVLTLSRFMNDIEAVDLALPQALENLIHAVGASVGSLVVIAIGSPYAIISLVALLPLLWLLQKVYLSTSFQLRNLQIAARAPMLEVASATVQGRLTIRALRGERFLSQVISDRVYHALFMGYIFGSIQHWAILMLNLLNGCLATAVAALLVGLGGAQSAGWGGLALVNTISLGQDAMLLLIWWTRFESSMASMERIFGYTHHTPQEKVVLPEAVITESWPGKGNIELDSLSLAYEYATFTCELHVNVWLMRQRFRSHVVVKDITFSIASGNKVAVLAFFGLIHSAGGTMRVDGAELSHVESNTLRRRLVGHPQKHVANNSGSVRENLDPAGNASDARIEEVLSQVMTTEMRAKIMSKLDAKWNGCSFSEGWQQHIGICRTLLRDSAVYVLDEPTSGMSEERHKAVLAAILSLTAGKTVVTTTHTLAGIEKFDQVIVFQDGQLVEQGSPEELIQEAGSMLNELIRADMQQ</sequence>
<dbReference type="GO" id="GO:0016887">
    <property type="term" value="F:ATP hydrolysis activity"/>
    <property type="evidence" value="ECO:0007669"/>
    <property type="project" value="InterPro"/>
</dbReference>
<dbReference type="OMA" id="WFLPEAS"/>
<feature type="transmembrane region" description="Helical" evidence="10">
    <location>
        <begin position="1046"/>
        <end position="1064"/>
    </location>
</feature>
<dbReference type="Pfam" id="PF00664">
    <property type="entry name" value="ABC_membrane"/>
    <property type="match status" value="1"/>
</dbReference>
<dbReference type="InterPro" id="IPR036640">
    <property type="entry name" value="ABC1_TM_sf"/>
</dbReference>
<dbReference type="SUPFAM" id="SSF90123">
    <property type="entry name" value="ABC transporter transmembrane region"/>
    <property type="match status" value="2"/>
</dbReference>
<dbReference type="Gene3D" id="3.40.50.300">
    <property type="entry name" value="P-loop containing nucleotide triphosphate hydrolases"/>
    <property type="match status" value="2"/>
</dbReference>
<feature type="transmembrane region" description="Helical" evidence="10">
    <location>
        <begin position="158"/>
        <end position="177"/>
    </location>
</feature>
<evidence type="ECO:0000256" key="4">
    <source>
        <dbReference type="ARBA" id="ARBA00022692"/>
    </source>
</evidence>
<keyword evidence="8 10" id="KW-0472">Membrane</keyword>
<keyword evidence="4 10" id="KW-0812">Transmembrane</keyword>
<feature type="transmembrane region" description="Helical" evidence="10">
    <location>
        <begin position="97"/>
        <end position="115"/>
    </location>
</feature>
<organism evidence="13 14">
    <name type="scientific">Cordyceps confragosa</name>
    <name type="common">Lecanicillium lecanii</name>
    <dbReference type="NCBI Taxonomy" id="2714763"/>
    <lineage>
        <taxon>Eukaryota</taxon>
        <taxon>Fungi</taxon>
        <taxon>Dikarya</taxon>
        <taxon>Ascomycota</taxon>
        <taxon>Pezizomycotina</taxon>
        <taxon>Sordariomycetes</taxon>
        <taxon>Hypocreomycetidae</taxon>
        <taxon>Hypocreales</taxon>
        <taxon>Cordycipitaceae</taxon>
        <taxon>Akanthomyces</taxon>
    </lineage>
</organism>
<feature type="region of interest" description="Disordered" evidence="9">
    <location>
        <begin position="830"/>
        <end position="863"/>
    </location>
</feature>
<gene>
    <name evidence="13" type="ORF">LLEC1_01648</name>
</gene>
<dbReference type="GO" id="GO:0005524">
    <property type="term" value="F:ATP binding"/>
    <property type="evidence" value="ECO:0007669"/>
    <property type="project" value="UniProtKB-KW"/>
</dbReference>
<dbReference type="Proteomes" id="UP000243081">
    <property type="component" value="Unassembled WGS sequence"/>
</dbReference>
<evidence type="ECO:0000256" key="10">
    <source>
        <dbReference type="SAM" id="Phobius"/>
    </source>
</evidence>
<feature type="transmembrane region" description="Helical" evidence="10">
    <location>
        <begin position="399"/>
        <end position="418"/>
    </location>
</feature>
<protein>
    <recommendedName>
        <fullName evidence="15">ABC transporter domain-containing protein</fullName>
    </recommendedName>
</protein>
<feature type="transmembrane region" description="Helical" evidence="10">
    <location>
        <begin position="926"/>
        <end position="950"/>
    </location>
</feature>
<evidence type="ECO:0000256" key="1">
    <source>
        <dbReference type="ARBA" id="ARBA00004651"/>
    </source>
</evidence>
<evidence type="ECO:0000256" key="5">
    <source>
        <dbReference type="ARBA" id="ARBA00022741"/>
    </source>
</evidence>
<dbReference type="PROSITE" id="PS50893">
    <property type="entry name" value="ABC_TRANSPORTER_2"/>
    <property type="match status" value="2"/>
</dbReference>
<feature type="domain" description="ABC transporter" evidence="11">
    <location>
        <begin position="1243"/>
        <end position="1462"/>
    </location>
</feature>
<dbReference type="InterPro" id="IPR027417">
    <property type="entry name" value="P-loop_NTPase"/>
</dbReference>
<evidence type="ECO:0000256" key="9">
    <source>
        <dbReference type="SAM" id="MobiDB-lite"/>
    </source>
</evidence>
<dbReference type="InterPro" id="IPR011527">
    <property type="entry name" value="ABC1_TM_dom"/>
</dbReference>
<feature type="domain" description="ABC transmembrane type-1" evidence="12">
    <location>
        <begin position="890"/>
        <end position="1186"/>
    </location>
</feature>
<dbReference type="InterPro" id="IPR050173">
    <property type="entry name" value="ABC_transporter_C-like"/>
</dbReference>
<feature type="transmembrane region" description="Helical" evidence="10">
    <location>
        <begin position="876"/>
        <end position="900"/>
    </location>
</feature>
<evidence type="ECO:0000313" key="14">
    <source>
        <dbReference type="Proteomes" id="UP000243081"/>
    </source>
</evidence>
<keyword evidence="2" id="KW-0813">Transport</keyword>
<dbReference type="SUPFAM" id="SSF52540">
    <property type="entry name" value="P-loop containing nucleoside triphosphate hydrolases"/>
    <property type="match status" value="2"/>
</dbReference>
<feature type="transmembrane region" description="Helical" evidence="10">
    <location>
        <begin position="246"/>
        <end position="265"/>
    </location>
</feature>
<evidence type="ECO:0000256" key="3">
    <source>
        <dbReference type="ARBA" id="ARBA00022475"/>
    </source>
</evidence>
<dbReference type="PANTHER" id="PTHR24223:SF399">
    <property type="entry name" value="ABC TRANSPORTER ATNG"/>
    <property type="match status" value="1"/>
</dbReference>
<feature type="transmembrane region" description="Helical" evidence="10">
    <location>
        <begin position="534"/>
        <end position="560"/>
    </location>
</feature>
<evidence type="ECO:0000313" key="13">
    <source>
        <dbReference type="EMBL" id="OAR00264.1"/>
    </source>
</evidence>
<evidence type="ECO:0000259" key="11">
    <source>
        <dbReference type="PROSITE" id="PS50893"/>
    </source>
</evidence>
<feature type="domain" description="ABC transmembrane type-1" evidence="12">
    <location>
        <begin position="260"/>
        <end position="561"/>
    </location>
</feature>